<feature type="signal peptide" evidence="1">
    <location>
        <begin position="1"/>
        <end position="23"/>
    </location>
</feature>
<sequence>MVVYRRLLAAMIVLSLAACSAPAQGTPAPSASASVVVEDVPVSPFEQAISLLRKQGAALLAGDEAGWLAAVDAPLQTRYRKMFTTLRALDVSQFLYTPHLLSQPADPVMKIEADVTYCFSMGLCPTYGSGGNEAPKLRQTLTVKTVGGKLVIAAVGASKTRNSLQPTPWENTALTIRQGDRVTVAATASEAAKLDDVLALAESAAKLNDRIAGYVENPQKRYRIYLADAKAWRTWYQGDNGKYVIGYSINLNADGADVVLNMPALGRDQRLLATTVKHEMGHVVTNSGINATGRADTWLIEGIAEYIGWSPAAASASWRRPAVHAAVHGRHRPASIVMLPLADDAPLSKIDAFYGLGHFAMNCMANKYGQRALFDFVRYRLQNGFEYDDASRRAFKKPFATVDKACVAWIRATA</sequence>
<keyword evidence="1" id="KW-0732">Signal</keyword>
<name>A0A919W9L7_9ACTN</name>
<evidence type="ECO:0000256" key="1">
    <source>
        <dbReference type="SAM" id="SignalP"/>
    </source>
</evidence>
<evidence type="ECO:0000313" key="3">
    <source>
        <dbReference type="Proteomes" id="UP000677082"/>
    </source>
</evidence>
<comment type="caution">
    <text evidence="2">The sequence shown here is derived from an EMBL/GenBank/DDBJ whole genome shotgun (WGS) entry which is preliminary data.</text>
</comment>
<dbReference type="AlphaFoldDB" id="A0A919W9L7"/>
<dbReference type="Proteomes" id="UP000677082">
    <property type="component" value="Unassembled WGS sequence"/>
</dbReference>
<proteinExistence type="predicted"/>
<organism evidence="2 3">
    <name type="scientific">Paractinoplanes toevensis</name>
    <dbReference type="NCBI Taxonomy" id="571911"/>
    <lineage>
        <taxon>Bacteria</taxon>
        <taxon>Bacillati</taxon>
        <taxon>Actinomycetota</taxon>
        <taxon>Actinomycetes</taxon>
        <taxon>Micromonosporales</taxon>
        <taxon>Micromonosporaceae</taxon>
        <taxon>Paractinoplanes</taxon>
    </lineage>
</organism>
<feature type="chain" id="PRO_5037610164" evidence="1">
    <location>
        <begin position="24"/>
        <end position="414"/>
    </location>
</feature>
<protein>
    <submittedName>
        <fullName evidence="2">Uncharacterized protein</fullName>
    </submittedName>
</protein>
<keyword evidence="3" id="KW-1185">Reference proteome</keyword>
<reference evidence="2 3" key="1">
    <citation type="submission" date="2021-03" db="EMBL/GenBank/DDBJ databases">
        <title>Whole genome shotgun sequence of Actinoplanes toevensis NBRC 105298.</title>
        <authorList>
            <person name="Komaki H."/>
            <person name="Tamura T."/>
        </authorList>
    </citation>
    <scope>NUCLEOTIDE SEQUENCE [LARGE SCALE GENOMIC DNA]</scope>
    <source>
        <strain evidence="2 3">NBRC 105298</strain>
    </source>
</reference>
<dbReference type="EMBL" id="BOQN01000107">
    <property type="protein sequence ID" value="GIM96110.1"/>
    <property type="molecule type" value="Genomic_DNA"/>
</dbReference>
<accession>A0A919W9L7</accession>
<dbReference type="PROSITE" id="PS51257">
    <property type="entry name" value="PROKAR_LIPOPROTEIN"/>
    <property type="match status" value="1"/>
</dbReference>
<evidence type="ECO:0000313" key="2">
    <source>
        <dbReference type="EMBL" id="GIM96110.1"/>
    </source>
</evidence>
<gene>
    <name evidence="2" type="ORF">Ato02nite_079030</name>
</gene>